<dbReference type="PANTHER" id="PTHR11264:SF0">
    <property type="entry name" value="URACIL-DNA GLYCOSYLASE"/>
    <property type="match status" value="1"/>
</dbReference>
<dbReference type="InterPro" id="IPR018085">
    <property type="entry name" value="Ura-DNA_Glyclase_AS"/>
</dbReference>
<dbReference type="Gene3D" id="3.40.470.10">
    <property type="entry name" value="Uracil-DNA glycosylase-like domain"/>
    <property type="match status" value="1"/>
</dbReference>
<dbReference type="Pfam" id="PF03167">
    <property type="entry name" value="UDG"/>
    <property type="match status" value="1"/>
</dbReference>
<dbReference type="NCBIfam" id="NF003588">
    <property type="entry name" value="PRK05254.1-1"/>
    <property type="match status" value="1"/>
</dbReference>
<dbReference type="SMART" id="SM00986">
    <property type="entry name" value="UDG"/>
    <property type="match status" value="1"/>
</dbReference>
<feature type="domain" description="Uracil-DNA glycosylase-like" evidence="12">
    <location>
        <begin position="48"/>
        <end position="208"/>
    </location>
</feature>
<evidence type="ECO:0000259" key="12">
    <source>
        <dbReference type="SMART" id="SM00986"/>
    </source>
</evidence>
<dbReference type="EC" id="3.2.2.27" evidence="4 9"/>
<organism evidence="13 14">
    <name type="scientific">Scopulibacillus darangshiensis</name>
    <dbReference type="NCBI Taxonomy" id="442528"/>
    <lineage>
        <taxon>Bacteria</taxon>
        <taxon>Bacillati</taxon>
        <taxon>Bacillota</taxon>
        <taxon>Bacilli</taxon>
        <taxon>Bacillales</taxon>
        <taxon>Sporolactobacillaceae</taxon>
        <taxon>Scopulibacillus</taxon>
    </lineage>
</organism>
<keyword evidence="14" id="KW-1185">Reference proteome</keyword>
<reference evidence="13 14" key="1">
    <citation type="submission" date="2019-03" db="EMBL/GenBank/DDBJ databases">
        <title>Genomic Encyclopedia of Type Strains, Phase IV (KMG-IV): sequencing the most valuable type-strain genomes for metagenomic binning, comparative biology and taxonomic classification.</title>
        <authorList>
            <person name="Goeker M."/>
        </authorList>
    </citation>
    <scope>NUCLEOTIDE SEQUENCE [LARGE SCALE GENOMIC DNA]</scope>
    <source>
        <strain evidence="13 14">DSM 19377</strain>
    </source>
</reference>
<dbReference type="Proteomes" id="UP000295416">
    <property type="component" value="Unassembled WGS sequence"/>
</dbReference>
<evidence type="ECO:0000256" key="8">
    <source>
        <dbReference type="ARBA" id="ARBA00023204"/>
    </source>
</evidence>
<evidence type="ECO:0000256" key="10">
    <source>
        <dbReference type="PROSITE-ProRule" id="PRU10072"/>
    </source>
</evidence>
<evidence type="ECO:0000256" key="6">
    <source>
        <dbReference type="ARBA" id="ARBA00022763"/>
    </source>
</evidence>
<dbReference type="CDD" id="cd10027">
    <property type="entry name" value="UDG-F1-like"/>
    <property type="match status" value="1"/>
</dbReference>
<evidence type="ECO:0000256" key="2">
    <source>
        <dbReference type="ARBA" id="ARBA00002631"/>
    </source>
</evidence>
<evidence type="ECO:0000256" key="5">
    <source>
        <dbReference type="ARBA" id="ARBA00018429"/>
    </source>
</evidence>
<dbReference type="PROSITE" id="PS00130">
    <property type="entry name" value="U_DNA_GLYCOSYLASE"/>
    <property type="match status" value="1"/>
</dbReference>
<dbReference type="GO" id="GO:0005737">
    <property type="term" value="C:cytoplasm"/>
    <property type="evidence" value="ECO:0007669"/>
    <property type="project" value="UniProtKB-SubCell"/>
</dbReference>
<comment type="subcellular location">
    <subcellularLocation>
        <location evidence="9">Cytoplasm</location>
    </subcellularLocation>
</comment>
<dbReference type="EMBL" id="SLXK01000047">
    <property type="protein sequence ID" value="TCP20974.1"/>
    <property type="molecule type" value="Genomic_DNA"/>
</dbReference>
<dbReference type="SMART" id="SM00987">
    <property type="entry name" value="UreE_C"/>
    <property type="match status" value="1"/>
</dbReference>
<dbReference type="GO" id="GO:0097510">
    <property type="term" value="P:base-excision repair, AP site formation via deaminated base removal"/>
    <property type="evidence" value="ECO:0007669"/>
    <property type="project" value="TreeGrafter"/>
</dbReference>
<evidence type="ECO:0000256" key="9">
    <source>
        <dbReference type="HAMAP-Rule" id="MF_00148"/>
    </source>
</evidence>
<dbReference type="AlphaFoldDB" id="A0A4R2NIP5"/>
<evidence type="ECO:0000313" key="14">
    <source>
        <dbReference type="Proteomes" id="UP000295416"/>
    </source>
</evidence>
<dbReference type="HAMAP" id="MF_00148">
    <property type="entry name" value="UDG"/>
    <property type="match status" value="1"/>
</dbReference>
<keyword evidence="6 9" id="KW-0227">DNA damage</keyword>
<proteinExistence type="inferred from homology"/>
<evidence type="ECO:0000256" key="1">
    <source>
        <dbReference type="ARBA" id="ARBA00001400"/>
    </source>
</evidence>
<name>A0A4R2NIP5_9BACL</name>
<evidence type="ECO:0000256" key="7">
    <source>
        <dbReference type="ARBA" id="ARBA00022801"/>
    </source>
</evidence>
<comment type="function">
    <text evidence="2 9 11">Excises uracil residues from the DNA which can arise as a result of misincorporation of dUMP residues by DNA polymerase or due to deamination of cytosine.</text>
</comment>
<evidence type="ECO:0000256" key="4">
    <source>
        <dbReference type="ARBA" id="ARBA00012030"/>
    </source>
</evidence>
<dbReference type="PANTHER" id="PTHR11264">
    <property type="entry name" value="URACIL-DNA GLYCOSYLASE"/>
    <property type="match status" value="1"/>
</dbReference>
<evidence type="ECO:0000256" key="3">
    <source>
        <dbReference type="ARBA" id="ARBA00008184"/>
    </source>
</evidence>
<keyword evidence="8 9" id="KW-0234">DNA repair</keyword>
<accession>A0A4R2NIP5</accession>
<comment type="similarity">
    <text evidence="3 9 11">Belongs to the uracil-DNA glycosylase (UDG) superfamily. UNG family.</text>
</comment>
<comment type="catalytic activity">
    <reaction evidence="1 9 11">
        <text>Hydrolyzes single-stranded DNA or mismatched double-stranded DNA and polynucleotides, releasing free uracil.</text>
        <dbReference type="EC" id="3.2.2.27"/>
    </reaction>
</comment>
<keyword evidence="9" id="KW-0963">Cytoplasm</keyword>
<dbReference type="NCBIfam" id="NF003589">
    <property type="entry name" value="PRK05254.1-2"/>
    <property type="match status" value="1"/>
</dbReference>
<sequence length="230" mass="26301">MILKNDWSTYLGQEFEKDYYLKLRDFLKKEYNNKTVYPDMYDLYNALHYTTYENTKVVILGQDPYHGPGQAHGLSFSVQPGVKQPPSLQNIFKELRDDLGCANPEHGCLIEWAKEGVLLLNTVLTVRGGAANSHKGMGWEQFTDQVIRTLNQRKAPVVFILWGKHAQNKQELITNDHHYIIKSPHPSPFAAHRGFFGSRPFSKANAFLESAGREPVNWELSIEPPEIEAK</sequence>
<dbReference type="NCBIfam" id="NF003591">
    <property type="entry name" value="PRK05254.1-4"/>
    <property type="match status" value="1"/>
</dbReference>
<feature type="active site" description="Proton acceptor" evidence="9 10">
    <location>
        <position position="63"/>
    </location>
</feature>
<dbReference type="InterPro" id="IPR036895">
    <property type="entry name" value="Uracil-DNA_glycosylase-like_sf"/>
</dbReference>
<dbReference type="FunFam" id="3.40.470.10:FF:000001">
    <property type="entry name" value="Uracil-DNA glycosylase"/>
    <property type="match status" value="1"/>
</dbReference>
<dbReference type="InterPro" id="IPR002043">
    <property type="entry name" value="UDG_fam1"/>
</dbReference>
<dbReference type="RefSeq" id="WP_165887020.1">
    <property type="nucleotide sequence ID" value="NZ_SLXK01000047.1"/>
</dbReference>
<comment type="caution">
    <text evidence="13">The sequence shown here is derived from an EMBL/GenBank/DDBJ whole genome shotgun (WGS) entry which is preliminary data.</text>
</comment>
<dbReference type="GO" id="GO:0004844">
    <property type="term" value="F:uracil DNA N-glycosylase activity"/>
    <property type="evidence" value="ECO:0007669"/>
    <property type="project" value="UniProtKB-UniRule"/>
</dbReference>
<evidence type="ECO:0000313" key="13">
    <source>
        <dbReference type="EMBL" id="TCP20974.1"/>
    </source>
</evidence>
<gene>
    <name evidence="9" type="primary">ung</name>
    <name evidence="13" type="ORF">EV207_14725</name>
</gene>
<dbReference type="InterPro" id="IPR005122">
    <property type="entry name" value="Uracil-DNA_glycosylase-like"/>
</dbReference>
<evidence type="ECO:0000256" key="11">
    <source>
        <dbReference type="RuleBase" id="RU003780"/>
    </source>
</evidence>
<protein>
    <recommendedName>
        <fullName evidence="5 9">Uracil-DNA glycosylase</fullName>
        <shortName evidence="9">UDG</shortName>
        <ecNumber evidence="4 9">3.2.2.27</ecNumber>
    </recommendedName>
</protein>
<dbReference type="NCBIfam" id="NF003592">
    <property type="entry name" value="PRK05254.1-5"/>
    <property type="match status" value="1"/>
</dbReference>
<dbReference type="SUPFAM" id="SSF52141">
    <property type="entry name" value="Uracil-DNA glycosylase-like"/>
    <property type="match status" value="1"/>
</dbReference>
<keyword evidence="7 9" id="KW-0378">Hydrolase</keyword>
<dbReference type="NCBIfam" id="TIGR00628">
    <property type="entry name" value="ung"/>
    <property type="match status" value="1"/>
</dbReference>